<evidence type="ECO:0008006" key="4">
    <source>
        <dbReference type="Google" id="ProtNLM"/>
    </source>
</evidence>
<feature type="transmembrane region" description="Helical" evidence="1">
    <location>
        <begin position="71"/>
        <end position="92"/>
    </location>
</feature>
<comment type="caution">
    <text evidence="2">The sequence shown here is derived from an EMBL/GenBank/DDBJ whole genome shotgun (WGS) entry which is preliminary data.</text>
</comment>
<dbReference type="AlphaFoldDB" id="A0A2A4HYU4"/>
<keyword evidence="3" id="KW-1185">Reference proteome</keyword>
<dbReference type="Proteomes" id="UP000218784">
    <property type="component" value="Unassembled WGS sequence"/>
</dbReference>
<dbReference type="RefSeq" id="WP_066488736.1">
    <property type="nucleotide sequence ID" value="NZ_JAIEOT010000061.1"/>
</dbReference>
<sequence>MRGLRVLLVAAWLALAGYTGMVVARHGMDLLPIFLGDIARGGWPGQFNADFLCFLTLSALWTAWRNRFSPGGMALGVVAFFGGAGFLLPYLLFLSVRARGDVAAMLTGRARG</sequence>
<evidence type="ECO:0000256" key="1">
    <source>
        <dbReference type="SAM" id="Phobius"/>
    </source>
</evidence>
<name>A0A2A4HYU4_9SPHN</name>
<protein>
    <recommendedName>
        <fullName evidence="4">DUF2834 domain-containing protein</fullName>
    </recommendedName>
</protein>
<accession>A0A2A4HYU4</accession>
<keyword evidence="1" id="KW-0472">Membrane</keyword>
<reference evidence="2 3" key="1">
    <citation type="submission" date="2017-09" db="EMBL/GenBank/DDBJ databases">
        <title>Sphingomonas ginsenosidimutans KACC 14949, whole genome shotgun sequence.</title>
        <authorList>
            <person name="Feng G."/>
            <person name="Zhu H."/>
        </authorList>
    </citation>
    <scope>NUCLEOTIDE SEQUENCE [LARGE SCALE GENOMIC DNA]</scope>
    <source>
        <strain evidence="2 3">KACC 14949</strain>
    </source>
</reference>
<organism evidence="2 3">
    <name type="scientific">Sphingomonas ginsenosidimutans</name>
    <dbReference type="NCBI Taxonomy" id="862134"/>
    <lineage>
        <taxon>Bacteria</taxon>
        <taxon>Pseudomonadati</taxon>
        <taxon>Pseudomonadota</taxon>
        <taxon>Alphaproteobacteria</taxon>
        <taxon>Sphingomonadales</taxon>
        <taxon>Sphingomonadaceae</taxon>
        <taxon>Sphingomonas</taxon>
    </lineage>
</organism>
<evidence type="ECO:0000313" key="3">
    <source>
        <dbReference type="Proteomes" id="UP000218784"/>
    </source>
</evidence>
<dbReference type="EMBL" id="NWVD01000002">
    <property type="protein sequence ID" value="PCG09514.1"/>
    <property type="molecule type" value="Genomic_DNA"/>
</dbReference>
<evidence type="ECO:0000313" key="2">
    <source>
        <dbReference type="EMBL" id="PCG09514.1"/>
    </source>
</evidence>
<keyword evidence="1" id="KW-0812">Transmembrane</keyword>
<proteinExistence type="predicted"/>
<gene>
    <name evidence="2" type="ORF">COA17_06465</name>
</gene>
<keyword evidence="1" id="KW-1133">Transmembrane helix</keyword>